<dbReference type="AlphaFoldDB" id="F2NQ92"/>
<keyword evidence="3" id="KW-1185">Reference proteome</keyword>
<dbReference type="GO" id="GO:0016787">
    <property type="term" value="F:hydrolase activity"/>
    <property type="evidence" value="ECO:0007669"/>
    <property type="project" value="InterPro"/>
</dbReference>
<dbReference type="STRING" id="869210.Marky_0653"/>
<dbReference type="SUPFAM" id="SSF56300">
    <property type="entry name" value="Metallo-dependent phosphatases"/>
    <property type="match status" value="1"/>
</dbReference>
<feature type="domain" description="Calcineurin-like phosphoesterase" evidence="1">
    <location>
        <begin position="3"/>
        <end position="172"/>
    </location>
</feature>
<evidence type="ECO:0000313" key="3">
    <source>
        <dbReference type="Proteomes" id="UP000007030"/>
    </source>
</evidence>
<dbReference type="OrthoDB" id="24703at2"/>
<dbReference type="RefSeq" id="WP_013703455.1">
    <property type="nucleotide sequence ID" value="NC_015387.1"/>
</dbReference>
<dbReference type="HOGENOM" id="CLU_1124119_0_0_0"/>
<evidence type="ECO:0000313" key="2">
    <source>
        <dbReference type="EMBL" id="AEB11403.1"/>
    </source>
</evidence>
<name>F2NQ92_MARHT</name>
<proteinExistence type="predicted"/>
<gene>
    <name evidence="2" type="ordered locus">Marky_0653</name>
</gene>
<dbReference type="InterPro" id="IPR029052">
    <property type="entry name" value="Metallo-depent_PP-like"/>
</dbReference>
<reference evidence="2 3" key="1">
    <citation type="journal article" date="2012" name="Stand. Genomic Sci.">
        <title>Complete genome sequence of the aerobic, heterotroph Marinithermus hydrothermalis type strain (T1(T)) from a deep-sea hydrothermal vent chimney.</title>
        <authorList>
            <person name="Copeland A."/>
            <person name="Gu W."/>
            <person name="Yasawong M."/>
            <person name="Lapidus A."/>
            <person name="Lucas S."/>
            <person name="Deshpande S."/>
            <person name="Pagani I."/>
            <person name="Tapia R."/>
            <person name="Cheng J.F."/>
            <person name="Goodwin L.A."/>
            <person name="Pitluck S."/>
            <person name="Liolios K."/>
            <person name="Ivanova N."/>
            <person name="Mavromatis K."/>
            <person name="Mikhailova N."/>
            <person name="Pati A."/>
            <person name="Chen A."/>
            <person name="Palaniappan K."/>
            <person name="Land M."/>
            <person name="Pan C."/>
            <person name="Brambilla E.M."/>
            <person name="Rohde M."/>
            <person name="Tindall B.J."/>
            <person name="Sikorski J."/>
            <person name="Goker M."/>
            <person name="Detter J.C."/>
            <person name="Bristow J."/>
            <person name="Eisen J.A."/>
            <person name="Markowitz V."/>
            <person name="Hugenholtz P."/>
            <person name="Kyrpides N.C."/>
            <person name="Klenk H.P."/>
            <person name="Woyke T."/>
        </authorList>
    </citation>
    <scope>NUCLEOTIDE SEQUENCE [LARGE SCALE GENOMIC DNA]</scope>
    <source>
        <strain evidence="3">DSM 14884 / JCM 11576 / T1</strain>
    </source>
</reference>
<sequence>MVKVVAIGDVHAAFGRLWQALKRAQAADETLLPTLPVRDGRYRVVLLGDLIHPKTAAQYTRLTGLEPYDPQNPAHLKAAARAQVRGLWRLKRYVEAAQGHAIVLLGNHEAAVLERHPLLGNASGIVHAEFDPDRGGLALPEELQAWIHAFPREYRLHGVHFAHVGPAPWLQAYDAMFYQSDEAKRWWRTHPEYLARMGYRFGVYGHTAMPQGIQILEPHGIALIDALDRNQYLELVVSPEVLRWRVASF</sequence>
<dbReference type="eggNOG" id="COG0639">
    <property type="taxonomic scope" value="Bacteria"/>
</dbReference>
<protein>
    <submittedName>
        <fullName evidence="2">Metallophosphoesterase</fullName>
    </submittedName>
</protein>
<dbReference type="Gene3D" id="3.60.21.10">
    <property type="match status" value="1"/>
</dbReference>
<dbReference type="EMBL" id="CP002630">
    <property type="protein sequence ID" value="AEB11403.1"/>
    <property type="molecule type" value="Genomic_DNA"/>
</dbReference>
<accession>F2NQ92</accession>
<dbReference type="KEGG" id="mhd:Marky_0653"/>
<organism evidence="2 3">
    <name type="scientific">Marinithermus hydrothermalis (strain DSM 14884 / JCM 11576 / T1)</name>
    <dbReference type="NCBI Taxonomy" id="869210"/>
    <lineage>
        <taxon>Bacteria</taxon>
        <taxon>Thermotogati</taxon>
        <taxon>Deinococcota</taxon>
        <taxon>Deinococci</taxon>
        <taxon>Thermales</taxon>
        <taxon>Thermaceae</taxon>
        <taxon>Marinithermus</taxon>
    </lineage>
</organism>
<evidence type="ECO:0000259" key="1">
    <source>
        <dbReference type="Pfam" id="PF00149"/>
    </source>
</evidence>
<dbReference type="InterPro" id="IPR004843">
    <property type="entry name" value="Calcineurin-like_PHP"/>
</dbReference>
<dbReference type="Proteomes" id="UP000007030">
    <property type="component" value="Chromosome"/>
</dbReference>
<dbReference type="Pfam" id="PF00149">
    <property type="entry name" value="Metallophos"/>
    <property type="match status" value="1"/>
</dbReference>